<dbReference type="Proteomes" id="UP001610861">
    <property type="component" value="Unassembled WGS sequence"/>
</dbReference>
<reference evidence="2 3" key="1">
    <citation type="submission" date="2024-09" db="EMBL/GenBank/DDBJ databases">
        <authorList>
            <person name="Pan X."/>
        </authorList>
    </citation>
    <scope>NUCLEOTIDE SEQUENCE [LARGE SCALE GENOMIC DNA]</scope>
    <source>
        <strain evidence="2 3">B2969</strain>
    </source>
</reference>
<feature type="compositionally biased region" description="Acidic residues" evidence="1">
    <location>
        <begin position="429"/>
        <end position="447"/>
    </location>
</feature>
<evidence type="ECO:0000256" key="1">
    <source>
        <dbReference type="SAM" id="MobiDB-lite"/>
    </source>
</evidence>
<protein>
    <submittedName>
        <fullName evidence="2">Uncharacterized protein</fullName>
    </submittedName>
</protein>
<evidence type="ECO:0000313" key="3">
    <source>
        <dbReference type="Proteomes" id="UP001610861"/>
    </source>
</evidence>
<accession>A0ABW7QAT9</accession>
<organism evidence="2 3">
    <name type="scientific">Microbacterium alkaliflavum</name>
    <dbReference type="NCBI Taxonomy" id="3248839"/>
    <lineage>
        <taxon>Bacteria</taxon>
        <taxon>Bacillati</taxon>
        <taxon>Actinomycetota</taxon>
        <taxon>Actinomycetes</taxon>
        <taxon>Micrococcales</taxon>
        <taxon>Microbacteriaceae</taxon>
        <taxon>Microbacterium</taxon>
    </lineage>
</organism>
<gene>
    <name evidence="2" type="ORF">ACH3VR_12830</name>
</gene>
<sequence>MTTIDEQTAPSRAREVPDPSALLPLWPWNDLHPASGMLLDSDDFQVLLGNPRAKHMLHNAWLHGSGVVWGLSVDVSGVWDLRVSPGLAIDGVGRELPMDAARCISFRGLLEEDHDPTCATREVEFCLILSFDACLERPVRALADPCDVTRESQEYSRVKERARLSLVRGHPHSARSYHRVRVLLGLERVGDDDPSGREAVDARNEVLAAPAHKQAAELLRWVRCLAARDAGDLIPSGEECDLGLFPVPEQDAGIVIGCISLTIRDNAGCPEIVGDPRIDDCCRRTVMPTTVIQDLVSALAPGLIGAGDATCSGPQAVPGSIEWEDRPDTFSFEVTADLLPETLTRDNVKIRSLSAHGWHVERLYRTPQYDPQRGRVVIRLEEPPAHPYVRVVLVGTGPSPVYGVEPLAPLAGVVGDDPDPMAQGRDAVLTDEDAPFVPSTEDEGAEDSDYHQG</sequence>
<name>A0ABW7QAT9_9MICO</name>
<proteinExistence type="predicted"/>
<keyword evidence="3" id="KW-1185">Reference proteome</keyword>
<dbReference type="EMBL" id="JBIQWL010000004">
    <property type="protein sequence ID" value="MFH8251248.1"/>
    <property type="molecule type" value="Genomic_DNA"/>
</dbReference>
<feature type="region of interest" description="Disordered" evidence="1">
    <location>
        <begin position="415"/>
        <end position="453"/>
    </location>
</feature>
<dbReference type="RefSeq" id="WP_397556700.1">
    <property type="nucleotide sequence ID" value="NZ_JBIQWL010000004.1"/>
</dbReference>
<comment type="caution">
    <text evidence="2">The sequence shown here is derived from an EMBL/GenBank/DDBJ whole genome shotgun (WGS) entry which is preliminary data.</text>
</comment>
<evidence type="ECO:0000313" key="2">
    <source>
        <dbReference type="EMBL" id="MFH8251248.1"/>
    </source>
</evidence>